<comment type="caution">
    <text evidence="1">The sequence shown here is derived from an EMBL/GenBank/DDBJ whole genome shotgun (WGS) entry which is preliminary data.</text>
</comment>
<proteinExistence type="predicted"/>
<dbReference type="Proteomes" id="UP001454036">
    <property type="component" value="Unassembled WGS sequence"/>
</dbReference>
<evidence type="ECO:0000313" key="1">
    <source>
        <dbReference type="EMBL" id="GAA0173076.1"/>
    </source>
</evidence>
<keyword evidence="2" id="KW-1185">Reference proteome</keyword>
<gene>
    <name evidence="1" type="ORF">LIER_26769</name>
</gene>
<name>A0AAV3RCZ3_LITER</name>
<protein>
    <submittedName>
        <fullName evidence="1">Uncharacterized protein</fullName>
    </submittedName>
</protein>
<reference evidence="1 2" key="1">
    <citation type="submission" date="2024-01" db="EMBL/GenBank/DDBJ databases">
        <title>The complete chloroplast genome sequence of Lithospermum erythrorhizon: insights into the phylogenetic relationship among Boraginaceae species and the maternal lineages of purple gromwells.</title>
        <authorList>
            <person name="Okada T."/>
            <person name="Watanabe K."/>
        </authorList>
    </citation>
    <scope>NUCLEOTIDE SEQUENCE [LARGE SCALE GENOMIC DNA]</scope>
</reference>
<sequence>MRRGTNMEFAGLTPFSPEIRSVAMPVEMKLPTFTMFSGKTDPENHGERGNFILPDRFQREFNLVPSVDQKIVIIAFIEGLRMSMFQESLVKKRHVSLGEVNERSYKYIRIEEAAKWDEKGHGKCPMEEDRRMSPKPKWRSALDRIRRPDRGYSRADLPLSSAFSHLQDEQKKKVAKEGEIEYLTPLSASIGNIFMDVEDKRILPRPPK</sequence>
<dbReference type="AlphaFoldDB" id="A0AAV3RCZ3"/>
<evidence type="ECO:0000313" key="2">
    <source>
        <dbReference type="Proteomes" id="UP001454036"/>
    </source>
</evidence>
<dbReference type="EMBL" id="BAABME010008433">
    <property type="protein sequence ID" value="GAA0173076.1"/>
    <property type="molecule type" value="Genomic_DNA"/>
</dbReference>
<organism evidence="1 2">
    <name type="scientific">Lithospermum erythrorhizon</name>
    <name type="common">Purple gromwell</name>
    <name type="synonym">Lithospermum officinale var. erythrorhizon</name>
    <dbReference type="NCBI Taxonomy" id="34254"/>
    <lineage>
        <taxon>Eukaryota</taxon>
        <taxon>Viridiplantae</taxon>
        <taxon>Streptophyta</taxon>
        <taxon>Embryophyta</taxon>
        <taxon>Tracheophyta</taxon>
        <taxon>Spermatophyta</taxon>
        <taxon>Magnoliopsida</taxon>
        <taxon>eudicotyledons</taxon>
        <taxon>Gunneridae</taxon>
        <taxon>Pentapetalae</taxon>
        <taxon>asterids</taxon>
        <taxon>lamiids</taxon>
        <taxon>Boraginales</taxon>
        <taxon>Boraginaceae</taxon>
        <taxon>Boraginoideae</taxon>
        <taxon>Lithospermeae</taxon>
        <taxon>Lithospermum</taxon>
    </lineage>
</organism>
<accession>A0AAV3RCZ3</accession>